<dbReference type="RefSeq" id="WP_161816498.1">
    <property type="nucleotide sequence ID" value="NZ_BLJN01000012.1"/>
</dbReference>
<evidence type="ECO:0000259" key="1">
    <source>
        <dbReference type="Pfam" id="PF08874"/>
    </source>
</evidence>
<sequence>MADSLGSYSYFRLNFEQQRKRAKELLKAARAGEPAALARFTSPPRLAEAQYLIAQELRFDSWAALKRHIEAMTREHEAVRAQATAPLDGDMRTLHVRCGSDLQGPLHDAGFRGDFYEHNYPYLIGPVREGPKCLEERAHFLVDSYADSRDPPLQYESVLRDLERDEQRLHDSASYDRVVIWSEFDCYDQLVLARLLGHYSTHRRPPRLELINIGEFPGAVRFIGLGQLPPEALRMLWTTRQPATRAMLTLGLNVWCALVAPDPRALASIMRGGTSVLPLLGKALHRHLRELPSRMNGLSFTEQMALQLLAEEEMNLAHLYGRLTYQLDPLPGQGDFQVRNRVLNMEGASARLYERRPGIARNGEARPPWTDVLTITTPGRAVLNGDIDFLSLAPPKRWVGGVEIGPGMPDWRWDEDRKDAVCVDGSKSQRRQKRPRT</sequence>
<dbReference type="EMBL" id="BLJN01000012">
    <property type="protein sequence ID" value="GFE84919.1"/>
    <property type="molecule type" value="Genomic_DNA"/>
</dbReference>
<dbReference type="Proteomes" id="UP000445000">
    <property type="component" value="Unassembled WGS sequence"/>
</dbReference>
<protein>
    <recommendedName>
        <fullName evidence="1">DUF1835 domain-containing protein</fullName>
    </recommendedName>
</protein>
<dbReference type="InterPro" id="IPR014973">
    <property type="entry name" value="DUF1835"/>
</dbReference>
<gene>
    <name evidence="2" type="ORF">GCM10011487_69190</name>
</gene>
<dbReference type="AlphaFoldDB" id="A0A829YP41"/>
<reference evidence="3" key="1">
    <citation type="submission" date="2020-01" db="EMBL/GenBank/DDBJ databases">
        <title>'Steroidobacter agaridevorans' sp. nov., agar-degrading bacteria isolated from rhizosphere soils.</title>
        <authorList>
            <person name="Ikenaga M."/>
            <person name="Kataoka M."/>
            <person name="Murouchi A."/>
            <person name="Katsuragi S."/>
            <person name="Sakai M."/>
        </authorList>
    </citation>
    <scope>NUCLEOTIDE SEQUENCE [LARGE SCALE GENOMIC DNA]</scope>
    <source>
        <strain evidence="3">YU21-B</strain>
    </source>
</reference>
<evidence type="ECO:0000313" key="2">
    <source>
        <dbReference type="EMBL" id="GFE84919.1"/>
    </source>
</evidence>
<proteinExistence type="predicted"/>
<keyword evidence="3" id="KW-1185">Reference proteome</keyword>
<comment type="caution">
    <text evidence="2">The sequence shown here is derived from an EMBL/GenBank/DDBJ whole genome shotgun (WGS) entry which is preliminary data.</text>
</comment>
<name>A0A829YP41_9GAMM</name>
<accession>A0A829YP41</accession>
<dbReference type="Pfam" id="PF08874">
    <property type="entry name" value="DUF1835"/>
    <property type="match status" value="1"/>
</dbReference>
<organism evidence="2 3">
    <name type="scientific">Steroidobacter agaridevorans</name>
    <dbReference type="NCBI Taxonomy" id="2695856"/>
    <lineage>
        <taxon>Bacteria</taxon>
        <taxon>Pseudomonadati</taxon>
        <taxon>Pseudomonadota</taxon>
        <taxon>Gammaproteobacteria</taxon>
        <taxon>Steroidobacterales</taxon>
        <taxon>Steroidobacteraceae</taxon>
        <taxon>Steroidobacter</taxon>
    </lineage>
</organism>
<feature type="domain" description="DUF1835" evidence="1">
    <location>
        <begin position="120"/>
        <end position="197"/>
    </location>
</feature>
<evidence type="ECO:0000313" key="3">
    <source>
        <dbReference type="Proteomes" id="UP000445000"/>
    </source>
</evidence>